<proteinExistence type="predicted"/>
<accession>A0A813I3Q4</accession>
<evidence type="ECO:0000313" key="7">
    <source>
        <dbReference type="EMBL" id="CAE8646435.1"/>
    </source>
</evidence>
<feature type="non-terminal residue" evidence="7">
    <location>
        <position position="1"/>
    </location>
</feature>
<evidence type="ECO:0000256" key="1">
    <source>
        <dbReference type="ARBA" id="ARBA00004141"/>
    </source>
</evidence>
<feature type="transmembrane region" description="Helical" evidence="5">
    <location>
        <begin position="70"/>
        <end position="87"/>
    </location>
</feature>
<dbReference type="InterPro" id="IPR005821">
    <property type="entry name" value="Ion_trans_dom"/>
</dbReference>
<evidence type="ECO:0000256" key="3">
    <source>
        <dbReference type="ARBA" id="ARBA00022989"/>
    </source>
</evidence>
<name>A0A813I3Q4_POLGL</name>
<feature type="domain" description="Ion transport" evidence="6">
    <location>
        <begin position="4"/>
        <end position="133"/>
    </location>
</feature>
<keyword evidence="3 5" id="KW-1133">Transmembrane helix</keyword>
<gene>
    <name evidence="7" type="ORF">PGLA2088_LOCUS4810</name>
</gene>
<dbReference type="GO" id="GO:0005216">
    <property type="term" value="F:monoatomic ion channel activity"/>
    <property type="evidence" value="ECO:0007669"/>
    <property type="project" value="InterPro"/>
</dbReference>
<evidence type="ECO:0000259" key="6">
    <source>
        <dbReference type="Pfam" id="PF00520"/>
    </source>
</evidence>
<keyword evidence="4 5" id="KW-0472">Membrane</keyword>
<feature type="transmembrane region" description="Helical" evidence="5">
    <location>
        <begin position="39"/>
        <end position="58"/>
    </location>
</feature>
<feature type="transmembrane region" description="Helical" evidence="5">
    <location>
        <begin position="102"/>
        <end position="124"/>
    </location>
</feature>
<dbReference type="Gene3D" id="1.10.287.70">
    <property type="match status" value="1"/>
</dbReference>
<evidence type="ECO:0000313" key="8">
    <source>
        <dbReference type="Proteomes" id="UP000626109"/>
    </source>
</evidence>
<dbReference type="EMBL" id="CAJNNW010004438">
    <property type="protein sequence ID" value="CAE8646435.1"/>
    <property type="molecule type" value="Genomic_DNA"/>
</dbReference>
<sequence>LRAGRLLRILRTARMARLVRLMPELMILVKGMFVACRSVFFTLVLLGIIIYIFAIAFMEISKESEMREKYFAGMGKSMFTLLVYGILPDQEMFISDLAGDSWMLTVLVLVFILLGSLTVMNMLLGVLVEAVKTVSVVEREQLDVNFAKKTLLDLIQNHNLDA</sequence>
<organism evidence="7 8">
    <name type="scientific">Polarella glacialis</name>
    <name type="common">Dinoflagellate</name>
    <dbReference type="NCBI Taxonomy" id="89957"/>
    <lineage>
        <taxon>Eukaryota</taxon>
        <taxon>Sar</taxon>
        <taxon>Alveolata</taxon>
        <taxon>Dinophyceae</taxon>
        <taxon>Suessiales</taxon>
        <taxon>Suessiaceae</taxon>
        <taxon>Polarella</taxon>
    </lineage>
</organism>
<evidence type="ECO:0000256" key="5">
    <source>
        <dbReference type="SAM" id="Phobius"/>
    </source>
</evidence>
<feature type="non-terminal residue" evidence="7">
    <location>
        <position position="162"/>
    </location>
</feature>
<comment type="caution">
    <text evidence="7">The sequence shown here is derived from an EMBL/GenBank/DDBJ whole genome shotgun (WGS) entry which is preliminary data.</text>
</comment>
<comment type="subcellular location">
    <subcellularLocation>
        <location evidence="1">Membrane</location>
        <topology evidence="1">Multi-pass membrane protein</topology>
    </subcellularLocation>
</comment>
<dbReference type="GO" id="GO:0016020">
    <property type="term" value="C:membrane"/>
    <property type="evidence" value="ECO:0007669"/>
    <property type="project" value="UniProtKB-SubCell"/>
</dbReference>
<dbReference type="SUPFAM" id="SSF81324">
    <property type="entry name" value="Voltage-gated potassium channels"/>
    <property type="match status" value="1"/>
</dbReference>
<evidence type="ECO:0000256" key="4">
    <source>
        <dbReference type="ARBA" id="ARBA00023136"/>
    </source>
</evidence>
<reference evidence="7" key="1">
    <citation type="submission" date="2021-02" db="EMBL/GenBank/DDBJ databases">
        <authorList>
            <person name="Dougan E. K."/>
            <person name="Rhodes N."/>
            <person name="Thang M."/>
            <person name="Chan C."/>
        </authorList>
    </citation>
    <scope>NUCLEOTIDE SEQUENCE</scope>
</reference>
<protein>
    <recommendedName>
        <fullName evidence="6">Ion transport domain-containing protein</fullName>
    </recommendedName>
</protein>
<dbReference type="Pfam" id="PF00520">
    <property type="entry name" value="Ion_trans"/>
    <property type="match status" value="1"/>
</dbReference>
<evidence type="ECO:0000256" key="2">
    <source>
        <dbReference type="ARBA" id="ARBA00022692"/>
    </source>
</evidence>
<dbReference type="AlphaFoldDB" id="A0A813I3Q4"/>
<dbReference type="Proteomes" id="UP000626109">
    <property type="component" value="Unassembled WGS sequence"/>
</dbReference>
<keyword evidence="2 5" id="KW-0812">Transmembrane</keyword>